<dbReference type="GO" id="GO:0019509">
    <property type="term" value="P:L-methionine salvage from methylthioadenosine"/>
    <property type="evidence" value="ECO:0007669"/>
    <property type="project" value="UniProtKB-UniRule"/>
</dbReference>
<evidence type="ECO:0000256" key="11">
    <source>
        <dbReference type="HAMAP-Rule" id="MF_03154"/>
    </source>
</evidence>
<evidence type="ECO:0000256" key="1">
    <source>
        <dbReference type="ARBA" id="ARBA00000428"/>
    </source>
</evidence>
<comment type="cofactor">
    <cofactor evidence="11">
        <name>Fe(2+)</name>
        <dbReference type="ChEBI" id="CHEBI:29033"/>
    </cofactor>
    <cofactor evidence="11">
        <name>Ni(2+)</name>
        <dbReference type="ChEBI" id="CHEBI:49786"/>
    </cofactor>
    <text evidence="11">Binds either 1 Fe or Ni cation per monomer. Iron-binding promotes an acireductone dioxygenase reaction producing 2-keto-4-methylthiobutyrate, while nickel-binding promotes an acireductone dioxygenase reaction producing 3-(methylsulfanyl)propanoate.</text>
</comment>
<protein>
    <recommendedName>
        <fullName evidence="11">Acireductone dioxygenase</fullName>
    </recommendedName>
    <alternativeName>
        <fullName evidence="11">Acireductone dioxygenase (Fe(2+)-requiring)</fullName>
        <shortName evidence="11">ARD'</shortName>
        <shortName evidence="11">Fe-ARD</shortName>
        <ecNumber evidence="11">1.13.11.54</ecNumber>
    </alternativeName>
    <alternativeName>
        <fullName evidence="11">Acireductone dioxygenase (Ni(2+)-requiring)</fullName>
        <shortName evidence="11">ARD</shortName>
        <shortName evidence="11">Ni-ARD</shortName>
        <ecNumber evidence="11">1.13.11.53</ecNumber>
    </alternativeName>
</protein>
<dbReference type="PANTHER" id="PTHR23418:SF0">
    <property type="entry name" value="ACIREDUCTONE DIOXYGENASE"/>
    <property type="match status" value="1"/>
</dbReference>
<evidence type="ECO:0000313" key="13">
    <source>
        <dbReference type="WBParaSite" id="MBELARI_LOCUS16620"/>
    </source>
</evidence>
<keyword evidence="7 11" id="KW-0560">Oxidoreductase</keyword>
<dbReference type="WBParaSite" id="MBELARI_LOCUS16620">
    <property type="protein sequence ID" value="MBELARI_LOCUS16620"/>
    <property type="gene ID" value="MBELARI_LOCUS16620"/>
</dbReference>
<dbReference type="AlphaFoldDB" id="A0AAF3J513"/>
<evidence type="ECO:0000256" key="6">
    <source>
        <dbReference type="ARBA" id="ARBA00022964"/>
    </source>
</evidence>
<dbReference type="GO" id="GO:0010308">
    <property type="term" value="F:acireductone dioxygenase (Ni2+-requiring) activity"/>
    <property type="evidence" value="ECO:0007669"/>
    <property type="project" value="UniProtKB-UniRule"/>
</dbReference>
<dbReference type="GO" id="GO:0005506">
    <property type="term" value="F:iron ion binding"/>
    <property type="evidence" value="ECO:0007669"/>
    <property type="project" value="UniProtKB-UniRule"/>
</dbReference>
<keyword evidence="10 11" id="KW-0539">Nucleus</keyword>
<dbReference type="GO" id="GO:0010309">
    <property type="term" value="F:acireductone dioxygenase [iron(II)-requiring] activity"/>
    <property type="evidence" value="ECO:0007669"/>
    <property type="project" value="UniProtKB-UniRule"/>
</dbReference>
<dbReference type="PANTHER" id="PTHR23418">
    <property type="entry name" value="ACIREDUCTONE DIOXYGENASE"/>
    <property type="match status" value="1"/>
</dbReference>
<proteinExistence type="inferred from homology"/>
<feature type="binding site" evidence="11">
    <location>
        <position position="320"/>
    </location>
    <ligand>
        <name>Fe(2+)</name>
        <dbReference type="ChEBI" id="CHEBI:29033"/>
        <note>for iron-dependent acireductone dioxygenase activity</note>
    </ligand>
</feature>
<evidence type="ECO:0000256" key="3">
    <source>
        <dbReference type="ARBA" id="ARBA00022596"/>
    </source>
</evidence>
<dbReference type="GO" id="GO:0016151">
    <property type="term" value="F:nickel cation binding"/>
    <property type="evidence" value="ECO:0007669"/>
    <property type="project" value="UniProtKB-UniRule"/>
</dbReference>
<evidence type="ECO:0000256" key="9">
    <source>
        <dbReference type="ARBA" id="ARBA00023167"/>
    </source>
</evidence>
<comment type="pathway">
    <text evidence="11">Amino-acid biosynthesis; L-methionine biosynthesis via salvage pathway; L-methionine from S-methyl-5-thio-alpha-D-ribose 1-phosphate: step 5/6.</text>
</comment>
<evidence type="ECO:0000313" key="12">
    <source>
        <dbReference type="Proteomes" id="UP000887575"/>
    </source>
</evidence>
<organism evidence="12 13">
    <name type="scientific">Mesorhabditis belari</name>
    <dbReference type="NCBI Taxonomy" id="2138241"/>
    <lineage>
        <taxon>Eukaryota</taxon>
        <taxon>Metazoa</taxon>
        <taxon>Ecdysozoa</taxon>
        <taxon>Nematoda</taxon>
        <taxon>Chromadorea</taxon>
        <taxon>Rhabditida</taxon>
        <taxon>Rhabditina</taxon>
        <taxon>Rhabditomorpha</taxon>
        <taxon>Rhabditoidea</taxon>
        <taxon>Rhabditidae</taxon>
        <taxon>Mesorhabditinae</taxon>
        <taxon>Mesorhabditis</taxon>
    </lineage>
</organism>
<dbReference type="SUPFAM" id="SSF51182">
    <property type="entry name" value="RmlC-like cupins"/>
    <property type="match status" value="1"/>
</dbReference>
<keyword evidence="8 11" id="KW-0408">Iron</keyword>
<reference evidence="13" key="1">
    <citation type="submission" date="2024-02" db="UniProtKB">
        <authorList>
            <consortium name="WormBaseParasite"/>
        </authorList>
    </citation>
    <scope>IDENTIFICATION</scope>
</reference>
<dbReference type="HAMAP" id="MF_03154">
    <property type="entry name" value="Salvage_MtnD_euk"/>
    <property type="match status" value="1"/>
</dbReference>
<keyword evidence="9 11" id="KW-0486">Methionine biosynthesis</keyword>
<accession>A0AAF3J513</accession>
<keyword evidence="4 11" id="KW-0028">Amino-acid biosynthesis</keyword>
<comment type="catalytic activity">
    <reaction evidence="1 11">
        <text>1,2-dihydroxy-5-(methylsulfanyl)pent-1-en-3-one + O2 = 4-methylsulfanyl-2-oxobutanoate + formate + 2 H(+)</text>
        <dbReference type="Rhea" id="RHEA:24504"/>
        <dbReference type="ChEBI" id="CHEBI:15378"/>
        <dbReference type="ChEBI" id="CHEBI:15379"/>
        <dbReference type="ChEBI" id="CHEBI:15740"/>
        <dbReference type="ChEBI" id="CHEBI:16723"/>
        <dbReference type="ChEBI" id="CHEBI:49252"/>
        <dbReference type="EC" id="1.13.11.54"/>
    </reaction>
</comment>
<keyword evidence="12" id="KW-1185">Reference proteome</keyword>
<feature type="binding site" evidence="11">
    <location>
        <position position="363"/>
    </location>
    <ligand>
        <name>Fe(2+)</name>
        <dbReference type="ChEBI" id="CHEBI:29033"/>
        <note>for iron-dependent acireductone dioxygenase activity</note>
    </ligand>
</feature>
<feature type="binding site" evidence="11">
    <location>
        <position position="318"/>
    </location>
    <ligand>
        <name>Ni(2+)</name>
        <dbReference type="ChEBI" id="CHEBI:49786"/>
        <note>for nickel-dependent acireductone dioxygenase activity</note>
    </ligand>
</feature>
<evidence type="ECO:0000256" key="4">
    <source>
        <dbReference type="ARBA" id="ARBA00022605"/>
    </source>
</evidence>
<keyword evidence="2 11" id="KW-0963">Cytoplasm</keyword>
<dbReference type="InterPro" id="IPR014710">
    <property type="entry name" value="RmlC-like_jellyroll"/>
</dbReference>
<feature type="binding site" evidence="11">
    <location>
        <position position="363"/>
    </location>
    <ligand>
        <name>Ni(2+)</name>
        <dbReference type="ChEBI" id="CHEBI:49786"/>
        <note>for nickel-dependent acireductone dioxygenase activity</note>
    </ligand>
</feature>
<dbReference type="Gene3D" id="2.60.120.10">
    <property type="entry name" value="Jelly Rolls"/>
    <property type="match status" value="1"/>
</dbReference>
<dbReference type="InterPro" id="IPR004313">
    <property type="entry name" value="ARD"/>
</dbReference>
<dbReference type="CDD" id="cd02232">
    <property type="entry name" value="cupin_ARD"/>
    <property type="match status" value="1"/>
</dbReference>
<comment type="similarity">
    <text evidence="11">Belongs to the acireductone dioxygenase (ARD) family.</text>
</comment>
<dbReference type="EC" id="1.13.11.53" evidence="11"/>
<keyword evidence="6 11" id="KW-0223">Dioxygenase</keyword>
<dbReference type="EC" id="1.13.11.54" evidence="11"/>
<keyword evidence="3 11" id="KW-0533">Nickel</keyword>
<feature type="binding site" evidence="11">
    <location>
        <position position="318"/>
    </location>
    <ligand>
        <name>Fe(2+)</name>
        <dbReference type="ChEBI" id="CHEBI:29033"/>
        <note>for iron-dependent acireductone dioxygenase activity</note>
    </ligand>
</feature>
<keyword evidence="5 11" id="KW-0479">Metal-binding</keyword>
<comment type="function">
    <text evidence="11">Catalyzes 2 different reactions between oxygen and the acireductone 1,2-dihydroxy-3-keto-5-methylthiopentene (DHK-MTPene) depending upon the metal bound in the active site. Fe-containing acireductone dioxygenase (Fe-ARD) produces formate and 2-keto-4-methylthiobutyrate (KMTB), the alpha-ketoacid precursor of methionine in the methionine recycle pathway. Ni-containing acireductone dioxygenase (Ni-ARD) produces methylthiopropionate, carbon monoxide and formate, and does not lie on the methionine recycle pathway.</text>
</comment>
<dbReference type="GO" id="GO:0005737">
    <property type="term" value="C:cytoplasm"/>
    <property type="evidence" value="ECO:0007669"/>
    <property type="project" value="UniProtKB-SubCell"/>
</dbReference>
<sequence>MSNWIRKRPVNFEECFHRRKQLRLENVDEICLHELISANRRLQVKEGLSTNGKSTHVFVKSKEDCLSQNDKLITMRLPVKENLYKLHPNASSASETVDDEELEDLQTEILFGGDYEEASGSEDFTHIEKFSNLVLQDSVKVTQDEDETVLKNFFVQGLGSLPAEAQLAVSLCNSFNELHLHRFPLPRKLFMCSFSNCLLFLLLINRATAKFFSLQVCSPENVDLFFLKTVKMVKAYFMRDPVENQRDSCELDLPKEANEEDLRRIAVWTQKIPIIDGWETKLDEEAKKVGLNFRDEIFVNKEKMPNYEEKIKIFFEEHLHLDPEVRFVKDGSGYFDVRDKEDKWIRLAVSAGDFIFLPAGIYHRFTVDHNDFINAIRLFKDEPKWEAFNRSDQADEKPIRAQYLQEIST</sequence>
<evidence type="ECO:0000256" key="7">
    <source>
        <dbReference type="ARBA" id="ARBA00023002"/>
    </source>
</evidence>
<feature type="binding site" evidence="11">
    <location>
        <position position="324"/>
    </location>
    <ligand>
        <name>Ni(2+)</name>
        <dbReference type="ChEBI" id="CHEBI:49786"/>
        <note>for nickel-dependent acireductone dioxygenase activity</note>
    </ligand>
</feature>
<comment type="catalytic activity">
    <reaction evidence="11">
        <text>1,2-dihydroxy-5-(methylsulfanyl)pent-1-en-3-one + O2 = 3-(methylsulfanyl)propanoate + CO + formate + 2 H(+)</text>
        <dbReference type="Rhea" id="RHEA:14161"/>
        <dbReference type="ChEBI" id="CHEBI:15378"/>
        <dbReference type="ChEBI" id="CHEBI:15379"/>
        <dbReference type="ChEBI" id="CHEBI:15740"/>
        <dbReference type="ChEBI" id="CHEBI:17245"/>
        <dbReference type="ChEBI" id="CHEBI:49016"/>
        <dbReference type="ChEBI" id="CHEBI:49252"/>
        <dbReference type="EC" id="1.13.11.53"/>
    </reaction>
</comment>
<comment type="subcellular location">
    <subcellularLocation>
        <location evidence="11">Cytoplasm</location>
    </subcellularLocation>
    <subcellularLocation>
        <location evidence="11">Nucleus</location>
    </subcellularLocation>
</comment>
<evidence type="ECO:0000256" key="5">
    <source>
        <dbReference type="ARBA" id="ARBA00022723"/>
    </source>
</evidence>
<evidence type="ECO:0000256" key="2">
    <source>
        <dbReference type="ARBA" id="ARBA00022490"/>
    </source>
</evidence>
<dbReference type="Pfam" id="PF03079">
    <property type="entry name" value="ARD"/>
    <property type="match status" value="1"/>
</dbReference>
<feature type="binding site" evidence="11">
    <location>
        <position position="324"/>
    </location>
    <ligand>
        <name>Fe(2+)</name>
        <dbReference type="ChEBI" id="CHEBI:29033"/>
        <note>for iron-dependent acireductone dioxygenase activity</note>
    </ligand>
</feature>
<evidence type="ECO:0000256" key="8">
    <source>
        <dbReference type="ARBA" id="ARBA00023004"/>
    </source>
</evidence>
<feature type="binding site" evidence="11">
    <location>
        <position position="320"/>
    </location>
    <ligand>
        <name>Ni(2+)</name>
        <dbReference type="ChEBI" id="CHEBI:49786"/>
        <note>for nickel-dependent acireductone dioxygenase activity</note>
    </ligand>
</feature>
<dbReference type="Proteomes" id="UP000887575">
    <property type="component" value="Unassembled WGS sequence"/>
</dbReference>
<dbReference type="FunFam" id="2.60.120.10:FF:000099">
    <property type="entry name" value="1,2-dihydroxy-3-keto-5-methylthiopentene dioxygenase"/>
    <property type="match status" value="1"/>
</dbReference>
<dbReference type="InterPro" id="IPR027496">
    <property type="entry name" value="ARD_euk"/>
</dbReference>
<name>A0AAF3J513_9BILA</name>
<dbReference type="GO" id="GO:0005634">
    <property type="term" value="C:nucleus"/>
    <property type="evidence" value="ECO:0007669"/>
    <property type="project" value="UniProtKB-SubCell"/>
</dbReference>
<evidence type="ECO:0000256" key="10">
    <source>
        <dbReference type="ARBA" id="ARBA00023242"/>
    </source>
</evidence>
<dbReference type="InterPro" id="IPR011051">
    <property type="entry name" value="RmlC_Cupin_sf"/>
</dbReference>